<evidence type="ECO:0000313" key="2">
    <source>
        <dbReference type="Proteomes" id="UP001501444"/>
    </source>
</evidence>
<keyword evidence="2" id="KW-1185">Reference proteome</keyword>
<dbReference type="Proteomes" id="UP001501444">
    <property type="component" value="Unassembled WGS sequence"/>
</dbReference>
<name>A0ABN3GAL0_9ACTN</name>
<dbReference type="RefSeq" id="WP_344613475.1">
    <property type="nucleotide sequence ID" value="NZ_BAAARV010000025.1"/>
</dbReference>
<comment type="caution">
    <text evidence="1">The sequence shown here is derived from an EMBL/GenBank/DDBJ whole genome shotgun (WGS) entry which is preliminary data.</text>
</comment>
<proteinExistence type="predicted"/>
<protein>
    <recommendedName>
        <fullName evidence="3">Transposase</fullName>
    </recommendedName>
</protein>
<accession>A0ABN3GAL0</accession>
<evidence type="ECO:0000313" key="1">
    <source>
        <dbReference type="EMBL" id="GAA2347551.1"/>
    </source>
</evidence>
<reference evidence="1 2" key="1">
    <citation type="journal article" date="2019" name="Int. J. Syst. Evol. Microbiol.">
        <title>The Global Catalogue of Microorganisms (GCM) 10K type strain sequencing project: providing services to taxonomists for standard genome sequencing and annotation.</title>
        <authorList>
            <consortium name="The Broad Institute Genomics Platform"/>
            <consortium name="The Broad Institute Genome Sequencing Center for Infectious Disease"/>
            <person name="Wu L."/>
            <person name="Ma J."/>
        </authorList>
    </citation>
    <scope>NUCLEOTIDE SEQUENCE [LARGE SCALE GENOMIC DNA]</scope>
    <source>
        <strain evidence="1 2">JCM 3272</strain>
    </source>
</reference>
<sequence>MLTVEGRDVAARANADLEAFFGPGWRARAEARPAAERPAWPATFVGLVTLWASLRILIQQEVQGISKLRANLSRNATRDEYRHGTLQARLATQALLAGTRPILEPPIGDIRLNDLLLELRGLNPAGPATTRRLIRAVELKAKQTRDSTAVWVWIEDAGALPEFPRVDTLAEDLDRVFTAWPHLLGVVLSTLTPQTPDATELFERGVSYTRRLPDARHRHTVVAHRPALPEPRFELIHHLCAEEPAWLDAALPLLQIPGGLPSLLNPAR</sequence>
<dbReference type="EMBL" id="BAAARV010000025">
    <property type="protein sequence ID" value="GAA2347551.1"/>
    <property type="molecule type" value="Genomic_DNA"/>
</dbReference>
<organism evidence="1 2">
    <name type="scientific">Dactylosporangium salmoneum</name>
    <dbReference type="NCBI Taxonomy" id="53361"/>
    <lineage>
        <taxon>Bacteria</taxon>
        <taxon>Bacillati</taxon>
        <taxon>Actinomycetota</taxon>
        <taxon>Actinomycetes</taxon>
        <taxon>Micromonosporales</taxon>
        <taxon>Micromonosporaceae</taxon>
        <taxon>Dactylosporangium</taxon>
    </lineage>
</organism>
<evidence type="ECO:0008006" key="3">
    <source>
        <dbReference type="Google" id="ProtNLM"/>
    </source>
</evidence>
<gene>
    <name evidence="1" type="ORF">GCM10010170_035260</name>
</gene>